<dbReference type="InterPro" id="IPR000425">
    <property type="entry name" value="MIP"/>
</dbReference>
<dbReference type="PRINTS" id="PR02020">
    <property type="entry name" value="AQUAPORIN8"/>
</dbReference>
<dbReference type="Pfam" id="PF00230">
    <property type="entry name" value="MIP"/>
    <property type="match status" value="1"/>
</dbReference>
<evidence type="ECO:0000256" key="2">
    <source>
        <dbReference type="ARBA" id="ARBA00006175"/>
    </source>
</evidence>
<dbReference type="GO" id="GO:0015250">
    <property type="term" value="F:water channel activity"/>
    <property type="evidence" value="ECO:0007669"/>
    <property type="project" value="TreeGrafter"/>
</dbReference>
<keyword evidence="9" id="KW-1185">Reference proteome</keyword>
<keyword evidence="4 7" id="KW-1133">Transmembrane helix</keyword>
<protein>
    <submittedName>
        <fullName evidence="8">Uncharacterized protein</fullName>
    </submittedName>
</protein>
<reference evidence="8" key="2">
    <citation type="submission" date="2025-09" db="UniProtKB">
        <authorList>
            <consortium name="Ensembl"/>
        </authorList>
    </citation>
    <scope>IDENTIFICATION</scope>
</reference>
<feature type="transmembrane region" description="Helical" evidence="7">
    <location>
        <begin position="52"/>
        <end position="69"/>
    </location>
</feature>
<dbReference type="PANTHER" id="PTHR45665:SF6">
    <property type="entry name" value="AQP8A PROTEIN"/>
    <property type="match status" value="1"/>
</dbReference>
<comment type="similarity">
    <text evidence="2 6">Belongs to the MIP/aquaporin (TC 1.A.8) family.</text>
</comment>
<dbReference type="Ensembl" id="ENSPMGT00000011428.1">
    <property type="protein sequence ID" value="ENSPMGP00000010721.1"/>
    <property type="gene ID" value="ENSPMGG00000008871.1"/>
</dbReference>
<dbReference type="AlphaFoldDB" id="A0A3B4A2K7"/>
<feature type="transmembrane region" description="Helical" evidence="7">
    <location>
        <begin position="214"/>
        <end position="235"/>
    </location>
</feature>
<evidence type="ECO:0000256" key="1">
    <source>
        <dbReference type="ARBA" id="ARBA00004141"/>
    </source>
</evidence>
<evidence type="ECO:0000256" key="5">
    <source>
        <dbReference type="ARBA" id="ARBA00023136"/>
    </source>
</evidence>
<proteinExistence type="inferred from homology"/>
<keyword evidence="6" id="KW-0813">Transport</keyword>
<evidence type="ECO:0000256" key="6">
    <source>
        <dbReference type="RuleBase" id="RU000477"/>
    </source>
</evidence>
<name>A0A3B4A2K7_9GOBI</name>
<keyword evidence="3 6" id="KW-0812">Transmembrane</keyword>
<sequence>MFVSDSSRSRGDGRKRIYEQYVQPCLAEFLGSTLFIFVGCACVVGNTAPGAIQPAVAHGLALSVVIMLFGQISGGHFNPAVTLCVYLCGGMSLALVVPYILAQMLGGMAGAGLVKVGKSFTDLKTGVGGAFTPEAISNDLGKITLAELVMTMFLTTTVTMAAVNGKTSSQLAPFGIGLTVTANILAGGGLSGACMNPARAFGPAVVANQWSHHWIYWVGPVAGALSTVIYVRLFLGDQKTRLILRK</sequence>
<evidence type="ECO:0000313" key="9">
    <source>
        <dbReference type="Proteomes" id="UP000261520"/>
    </source>
</evidence>
<dbReference type="InterPro" id="IPR034294">
    <property type="entry name" value="Aquaporin_transptr"/>
</dbReference>
<dbReference type="PRINTS" id="PR00783">
    <property type="entry name" value="MINTRINSICP"/>
</dbReference>
<dbReference type="SUPFAM" id="SSF81338">
    <property type="entry name" value="Aquaporin-like"/>
    <property type="match status" value="1"/>
</dbReference>
<evidence type="ECO:0000256" key="3">
    <source>
        <dbReference type="ARBA" id="ARBA00022692"/>
    </source>
</evidence>
<dbReference type="FunFam" id="1.20.1080.10:FF:000019">
    <property type="entry name" value="AQuaPorin or aquaglyceroporin related"/>
    <property type="match status" value="1"/>
</dbReference>
<dbReference type="Gene3D" id="1.20.1080.10">
    <property type="entry name" value="Glycerol uptake facilitator protein"/>
    <property type="match status" value="1"/>
</dbReference>
<feature type="transmembrane region" description="Helical" evidence="7">
    <location>
        <begin position="21"/>
        <end position="46"/>
    </location>
</feature>
<accession>A0A3B4A2K7</accession>
<evidence type="ECO:0000313" key="8">
    <source>
        <dbReference type="Ensembl" id="ENSPMGP00000010721.1"/>
    </source>
</evidence>
<dbReference type="Proteomes" id="UP000261520">
    <property type="component" value="Unplaced"/>
</dbReference>
<dbReference type="InterPro" id="IPR023277">
    <property type="entry name" value="Aquaporin_8"/>
</dbReference>
<keyword evidence="5 7" id="KW-0472">Membrane</keyword>
<dbReference type="PANTHER" id="PTHR45665">
    <property type="entry name" value="AQUAPORIN-8"/>
    <property type="match status" value="1"/>
</dbReference>
<comment type="subcellular location">
    <subcellularLocation>
        <location evidence="1">Membrane</location>
        <topology evidence="1">Multi-pass membrane protein</topology>
    </subcellularLocation>
</comment>
<evidence type="ECO:0000256" key="4">
    <source>
        <dbReference type="ARBA" id="ARBA00022989"/>
    </source>
</evidence>
<organism evidence="8 9">
    <name type="scientific">Periophthalmus magnuspinnatus</name>
    <dbReference type="NCBI Taxonomy" id="409849"/>
    <lineage>
        <taxon>Eukaryota</taxon>
        <taxon>Metazoa</taxon>
        <taxon>Chordata</taxon>
        <taxon>Craniata</taxon>
        <taxon>Vertebrata</taxon>
        <taxon>Euteleostomi</taxon>
        <taxon>Actinopterygii</taxon>
        <taxon>Neopterygii</taxon>
        <taxon>Teleostei</taxon>
        <taxon>Neoteleostei</taxon>
        <taxon>Acanthomorphata</taxon>
        <taxon>Gobiaria</taxon>
        <taxon>Gobiiformes</taxon>
        <taxon>Gobioidei</taxon>
        <taxon>Gobiidae</taxon>
        <taxon>Oxudercinae</taxon>
        <taxon>Periophthalmus</taxon>
    </lineage>
</organism>
<feature type="transmembrane region" description="Helical" evidence="7">
    <location>
        <begin position="81"/>
        <end position="101"/>
    </location>
</feature>
<feature type="transmembrane region" description="Helical" evidence="7">
    <location>
        <begin position="143"/>
        <end position="163"/>
    </location>
</feature>
<evidence type="ECO:0000256" key="7">
    <source>
        <dbReference type="SAM" id="Phobius"/>
    </source>
</evidence>
<reference evidence="8" key="1">
    <citation type="submission" date="2025-08" db="UniProtKB">
        <authorList>
            <consortium name="Ensembl"/>
        </authorList>
    </citation>
    <scope>IDENTIFICATION</scope>
</reference>
<feature type="transmembrane region" description="Helical" evidence="7">
    <location>
        <begin position="175"/>
        <end position="194"/>
    </location>
</feature>
<dbReference type="InterPro" id="IPR023271">
    <property type="entry name" value="Aquaporin-like"/>
</dbReference>
<dbReference type="GO" id="GO:0005886">
    <property type="term" value="C:plasma membrane"/>
    <property type="evidence" value="ECO:0007669"/>
    <property type="project" value="TreeGrafter"/>
</dbReference>